<dbReference type="KEGG" id="eel:EUBELI_01234"/>
<dbReference type="EMBL" id="CP001104">
    <property type="protein sequence ID" value="ACR72232.1"/>
    <property type="molecule type" value="Genomic_DNA"/>
</dbReference>
<reference evidence="1 2" key="1">
    <citation type="journal article" date="2009" name="Proc. Natl. Acad. Sci. U.S.A.">
        <title>Characterizing a model human gut microbiota composed of members of its two dominant bacterial phyla.</title>
        <authorList>
            <person name="Mahowald M.A."/>
            <person name="Rey F.E."/>
            <person name="Seedorf H."/>
            <person name="Turnbaugh P.J."/>
            <person name="Fulton R.S."/>
            <person name="Wollam A."/>
            <person name="Shah N."/>
            <person name="Wang C."/>
            <person name="Magrini V."/>
            <person name="Wilson R.K."/>
            <person name="Cantarel B.L."/>
            <person name="Coutinho P.M."/>
            <person name="Henrissat B."/>
            <person name="Crock L.W."/>
            <person name="Russell A."/>
            <person name="Verberkmoes N.C."/>
            <person name="Hettich R.L."/>
            <person name="Gordon J.I."/>
        </authorList>
    </citation>
    <scope>NUCLEOTIDE SEQUENCE [LARGE SCALE GENOMIC DNA]</scope>
    <source>
        <strain evidence="2">ATCC 27750 / DSM 3376 / VPI C15-48 / C15-B4</strain>
    </source>
</reference>
<dbReference type="AlphaFoldDB" id="C4Z0W9"/>
<accession>C4Z0W9</accession>
<dbReference type="STRING" id="515620.EUBELI_01234"/>
<name>C4Z0W9_LACE2</name>
<proteinExistence type="predicted"/>
<gene>
    <name evidence="1" type="ordered locus">EUBELI_01234</name>
</gene>
<dbReference type="HOGENOM" id="CLU_2069585_0_0_9"/>
<keyword evidence="2" id="KW-1185">Reference proteome</keyword>
<evidence type="ECO:0000313" key="2">
    <source>
        <dbReference type="Proteomes" id="UP000001476"/>
    </source>
</evidence>
<sequence>MWLAISNNMLIFAKEDCMSDSMETPRKPVLTAKEKEKAEKYSKRMELTLNLANLGSILQNTFTAGNRVLDILDEQPVTKDVTGCESIEFKGAAAENVTFSYGEKNIKVYCVENGRVKG</sequence>
<organism evidence="1 2">
    <name type="scientific">Lachnospira eligens (strain ATCC 27750 / DSM 3376 / VPI C15-48 / C15-B4)</name>
    <name type="common">Eubacterium eligens</name>
    <dbReference type="NCBI Taxonomy" id="515620"/>
    <lineage>
        <taxon>Bacteria</taxon>
        <taxon>Bacillati</taxon>
        <taxon>Bacillota</taxon>
        <taxon>Clostridia</taxon>
        <taxon>Lachnospirales</taxon>
        <taxon>Lachnospiraceae</taxon>
        <taxon>Lachnospira</taxon>
    </lineage>
</organism>
<protein>
    <submittedName>
        <fullName evidence="1">Uncharacterized protein</fullName>
    </submittedName>
</protein>
<dbReference type="Proteomes" id="UP000001476">
    <property type="component" value="Chromosome"/>
</dbReference>
<evidence type="ECO:0000313" key="1">
    <source>
        <dbReference type="EMBL" id="ACR72232.1"/>
    </source>
</evidence>
<dbReference type="eggNOG" id="COG1132">
    <property type="taxonomic scope" value="Bacteria"/>
</dbReference>